<dbReference type="Pfam" id="PF24882">
    <property type="entry name" value="WHD_ORC2"/>
    <property type="match status" value="1"/>
</dbReference>
<feature type="compositionally biased region" description="Basic and acidic residues" evidence="6">
    <location>
        <begin position="105"/>
        <end position="114"/>
    </location>
</feature>
<dbReference type="InterPro" id="IPR056773">
    <property type="entry name" value="WHD_ORC2"/>
</dbReference>
<feature type="region of interest" description="Disordered" evidence="6">
    <location>
        <begin position="1"/>
        <end position="114"/>
    </location>
</feature>
<evidence type="ECO:0000256" key="4">
    <source>
        <dbReference type="ARBA" id="ARBA00023242"/>
    </source>
</evidence>
<organism evidence="9 10">
    <name type="scientific">Chara braunii</name>
    <name type="common">Braun's stonewort</name>
    <dbReference type="NCBI Taxonomy" id="69332"/>
    <lineage>
        <taxon>Eukaryota</taxon>
        <taxon>Viridiplantae</taxon>
        <taxon>Streptophyta</taxon>
        <taxon>Charophyceae</taxon>
        <taxon>Charales</taxon>
        <taxon>Characeae</taxon>
        <taxon>Chara</taxon>
    </lineage>
</organism>
<dbReference type="InterPro" id="IPR056772">
    <property type="entry name" value="RecA-like_ORC2"/>
</dbReference>
<dbReference type="Pfam" id="PF04084">
    <property type="entry name" value="RecA-like_ORC2"/>
    <property type="match status" value="1"/>
</dbReference>
<keyword evidence="3 5" id="KW-0235">DNA replication</keyword>
<evidence type="ECO:0000256" key="5">
    <source>
        <dbReference type="RuleBase" id="RU368084"/>
    </source>
</evidence>
<feature type="domain" description="Origin recognition complex subunit 2 RecA-like" evidence="7">
    <location>
        <begin position="209"/>
        <end position="385"/>
    </location>
</feature>
<gene>
    <name evidence="9" type="ORF">CBR_g6665</name>
</gene>
<dbReference type="InterPro" id="IPR007220">
    <property type="entry name" value="ORC2"/>
</dbReference>
<comment type="function">
    <text evidence="5">Component of the origin recognition complex (ORC) that binds origins of replication. DNA-binding is ATP-dependent. ORC is required to assemble the pre-replication complex necessary to initiate DNA replication.</text>
</comment>
<dbReference type="GO" id="GO:0005664">
    <property type="term" value="C:nuclear origin of replication recognition complex"/>
    <property type="evidence" value="ECO:0007669"/>
    <property type="project" value="UniProtKB-UniRule"/>
</dbReference>
<dbReference type="STRING" id="69332.A0A388KKH9"/>
<dbReference type="PANTHER" id="PTHR14052">
    <property type="entry name" value="ORIGIN RECOGNITION COMPLEX SUBUNIT 2"/>
    <property type="match status" value="1"/>
</dbReference>
<keyword evidence="4 5" id="KW-0539">Nucleus</keyword>
<dbReference type="OMA" id="SHIACIP"/>
<feature type="compositionally biased region" description="Low complexity" evidence="6">
    <location>
        <begin position="91"/>
        <end position="101"/>
    </location>
</feature>
<dbReference type="Gramene" id="GBG70537">
    <property type="protein sequence ID" value="GBG70537"/>
    <property type="gene ID" value="CBR_g6665"/>
</dbReference>
<comment type="subunit">
    <text evidence="5">Component of the origin recognition complex (ORC).</text>
</comment>
<evidence type="ECO:0000259" key="7">
    <source>
        <dbReference type="Pfam" id="PF04084"/>
    </source>
</evidence>
<evidence type="ECO:0000313" key="10">
    <source>
        <dbReference type="Proteomes" id="UP000265515"/>
    </source>
</evidence>
<accession>A0A388KKH9</accession>
<comment type="subcellular location">
    <subcellularLocation>
        <location evidence="1 5">Nucleus</location>
    </subcellularLocation>
</comment>
<dbReference type="EMBL" id="BFEA01000132">
    <property type="protein sequence ID" value="GBG70537.1"/>
    <property type="molecule type" value="Genomic_DNA"/>
</dbReference>
<evidence type="ECO:0000256" key="1">
    <source>
        <dbReference type="ARBA" id="ARBA00004123"/>
    </source>
</evidence>
<evidence type="ECO:0000256" key="3">
    <source>
        <dbReference type="ARBA" id="ARBA00022705"/>
    </source>
</evidence>
<keyword evidence="10" id="KW-1185">Reference proteome</keyword>
<evidence type="ECO:0000256" key="2">
    <source>
        <dbReference type="ARBA" id="ARBA00007421"/>
    </source>
</evidence>
<dbReference type="PANTHER" id="PTHR14052:SF0">
    <property type="entry name" value="ORIGIN RECOGNITION COMPLEX SUBUNIT 2"/>
    <property type="match status" value="1"/>
</dbReference>
<evidence type="ECO:0000259" key="8">
    <source>
        <dbReference type="Pfam" id="PF24882"/>
    </source>
</evidence>
<comment type="caution">
    <text evidence="9">The sequence shown here is derived from an EMBL/GenBank/DDBJ whole genome shotgun (WGS) entry which is preliminary data.</text>
</comment>
<evidence type="ECO:0000313" key="9">
    <source>
        <dbReference type="EMBL" id="GBG70537.1"/>
    </source>
</evidence>
<reference evidence="9 10" key="1">
    <citation type="journal article" date="2018" name="Cell">
        <title>The Chara Genome: Secondary Complexity and Implications for Plant Terrestrialization.</title>
        <authorList>
            <person name="Nishiyama T."/>
            <person name="Sakayama H."/>
            <person name="Vries J.D."/>
            <person name="Buschmann H."/>
            <person name="Saint-Marcoux D."/>
            <person name="Ullrich K.K."/>
            <person name="Haas F.B."/>
            <person name="Vanderstraeten L."/>
            <person name="Becker D."/>
            <person name="Lang D."/>
            <person name="Vosolsobe S."/>
            <person name="Rombauts S."/>
            <person name="Wilhelmsson P.K.I."/>
            <person name="Janitza P."/>
            <person name="Kern R."/>
            <person name="Heyl A."/>
            <person name="Rumpler F."/>
            <person name="Villalobos L.I.A.C."/>
            <person name="Clay J.M."/>
            <person name="Skokan R."/>
            <person name="Toyoda A."/>
            <person name="Suzuki Y."/>
            <person name="Kagoshima H."/>
            <person name="Schijlen E."/>
            <person name="Tajeshwar N."/>
            <person name="Catarino B."/>
            <person name="Hetherington A.J."/>
            <person name="Saltykova A."/>
            <person name="Bonnot C."/>
            <person name="Breuninger H."/>
            <person name="Symeonidi A."/>
            <person name="Radhakrishnan G.V."/>
            <person name="Van Nieuwerburgh F."/>
            <person name="Deforce D."/>
            <person name="Chang C."/>
            <person name="Karol K.G."/>
            <person name="Hedrich R."/>
            <person name="Ulvskov P."/>
            <person name="Glockner G."/>
            <person name="Delwiche C.F."/>
            <person name="Petrasek J."/>
            <person name="Van de Peer Y."/>
            <person name="Friml J."/>
            <person name="Beilby M."/>
            <person name="Dolan L."/>
            <person name="Kohara Y."/>
            <person name="Sugano S."/>
            <person name="Fujiyama A."/>
            <person name="Delaux P.-M."/>
            <person name="Quint M."/>
            <person name="TheiBen G."/>
            <person name="Hagemann M."/>
            <person name="Harholt J."/>
            <person name="Dunand C."/>
            <person name="Zachgo S."/>
            <person name="Langdale J."/>
            <person name="Maumus F."/>
            <person name="Straeten D.V.D."/>
            <person name="Gould S.B."/>
            <person name="Rensing S.A."/>
        </authorList>
    </citation>
    <scope>NUCLEOTIDE SEQUENCE [LARGE SCALE GENOMIC DNA]</scope>
    <source>
        <strain evidence="9 10">S276</strain>
    </source>
</reference>
<feature type="domain" description="Origin recognition complex subunit 2 winged-helix" evidence="8">
    <location>
        <begin position="440"/>
        <end position="499"/>
    </location>
</feature>
<dbReference type="GO" id="GO:0006260">
    <property type="term" value="P:DNA replication"/>
    <property type="evidence" value="ECO:0007669"/>
    <property type="project" value="UniProtKB-UniRule"/>
</dbReference>
<dbReference type="GO" id="GO:0003688">
    <property type="term" value="F:DNA replication origin binding"/>
    <property type="evidence" value="ECO:0007669"/>
    <property type="project" value="UniProtKB-UniRule"/>
</dbReference>
<dbReference type="Proteomes" id="UP000265515">
    <property type="component" value="Unassembled WGS sequence"/>
</dbReference>
<comment type="similarity">
    <text evidence="2 5">Belongs to the ORC2 family.</text>
</comment>
<protein>
    <recommendedName>
        <fullName evidence="5">Origin recognition complex subunit 2</fullName>
    </recommendedName>
</protein>
<dbReference type="OrthoDB" id="20198at2759"/>
<sequence length="511" mass="56121">MLSDAYRQRKRHTFYDSGGIGPSPQSKRKRIAPEAPRPPLSTPRSPDRSQAALTSAIKYQLPPSRNGSRRSSRVSLPLPGQRSVPEAFEASSPSRSRGGLSPEPPHARDRTNDPVKHILLNAARISSGRLDSETEVAGGIGCGRDYFSARGGRTASCAAAAVVEDVDGSNGRMPSASLSARKVSDLPVVEEKEMREAMEKLVPKHSKERAELMQSYAPGYGRWRTRLRCGFSLLFYGFGSKKALLESFAASVLTDGSAIVVNGYLPSVNIKHVLTTVAETLFEQMYGGDDYSRGATKAKLSAITQSTDSILTFIELAGISGHHFVYLILHNIDGPAMRSADVQEALSQVAACKAVHVVASVDHIHAPLLWDRQMSSGRFNWWWQHTPTYAPYTLETAYIPPLLAARGAEQTARSAIVVLQSLTPNARSVFNVLANQQLSQPDEAGLPMSRLYTLCREQFLVSSEMTLRTHLTEFRDHELVRTRRGCDGQDCLYIPLPADAIRRLLSDMDCK</sequence>
<dbReference type="AlphaFoldDB" id="A0A388KKH9"/>
<proteinExistence type="inferred from homology"/>
<evidence type="ECO:0000256" key="6">
    <source>
        <dbReference type="SAM" id="MobiDB-lite"/>
    </source>
</evidence>
<name>A0A388KKH9_CHABU</name>